<evidence type="ECO:0000256" key="1">
    <source>
        <dbReference type="ARBA" id="ARBA00004141"/>
    </source>
</evidence>
<keyword evidence="8" id="KW-0560">Oxidoreductase</keyword>
<dbReference type="GO" id="GO:0042742">
    <property type="term" value="P:defense response to bacterium"/>
    <property type="evidence" value="ECO:0007669"/>
    <property type="project" value="UniProtKB-ARBA"/>
</dbReference>
<dbReference type="GO" id="GO:0042554">
    <property type="term" value="P:superoxide anion generation"/>
    <property type="evidence" value="ECO:0007669"/>
    <property type="project" value="TreeGrafter"/>
</dbReference>
<keyword evidence="6" id="KW-0521">NADP</keyword>
<dbReference type="GO" id="GO:0046872">
    <property type="term" value="F:metal ion binding"/>
    <property type="evidence" value="ECO:0007669"/>
    <property type="project" value="UniProtKB-KW"/>
</dbReference>
<keyword evidence="2" id="KW-0285">Flavoprotein</keyword>
<feature type="domain" description="FAD-binding FR-type" evidence="10">
    <location>
        <begin position="66"/>
        <end position="176"/>
    </location>
</feature>
<evidence type="ECO:0000256" key="7">
    <source>
        <dbReference type="ARBA" id="ARBA00022989"/>
    </source>
</evidence>
<evidence type="ECO:0000259" key="10">
    <source>
        <dbReference type="PROSITE" id="PS51384"/>
    </source>
</evidence>
<comment type="subcellular location">
    <subcellularLocation>
        <location evidence="1">Membrane</location>
        <topology evidence="1">Multi-pass membrane protein</topology>
    </subcellularLocation>
</comment>
<keyword evidence="7" id="KW-1133">Transmembrane helix</keyword>
<accession>A0A7J7KSM0</accession>
<keyword evidence="12" id="KW-1185">Reference proteome</keyword>
<dbReference type="InterPro" id="IPR013112">
    <property type="entry name" value="FAD-bd_8"/>
</dbReference>
<dbReference type="PROSITE" id="PS51384">
    <property type="entry name" value="FAD_FR"/>
    <property type="match status" value="1"/>
</dbReference>
<evidence type="ECO:0000256" key="5">
    <source>
        <dbReference type="ARBA" id="ARBA00022827"/>
    </source>
</evidence>
<evidence type="ECO:0000256" key="8">
    <source>
        <dbReference type="ARBA" id="ARBA00023002"/>
    </source>
</evidence>
<comment type="caution">
    <text evidence="11">The sequence shown here is derived from an EMBL/GenBank/DDBJ whole genome shotgun (WGS) entry which is preliminary data.</text>
</comment>
<keyword evidence="3" id="KW-0812">Transmembrane</keyword>
<dbReference type="InterPro" id="IPR050369">
    <property type="entry name" value="RBOH/FRE"/>
</dbReference>
<evidence type="ECO:0000256" key="4">
    <source>
        <dbReference type="ARBA" id="ARBA00022723"/>
    </source>
</evidence>
<protein>
    <recommendedName>
        <fullName evidence="10">FAD-binding FR-type domain-containing protein</fullName>
    </recommendedName>
</protein>
<proteinExistence type="predicted"/>
<dbReference type="CDD" id="cd06186">
    <property type="entry name" value="NOX_Duox_like_FAD_NADP"/>
    <property type="match status" value="1"/>
</dbReference>
<dbReference type="AlphaFoldDB" id="A0A7J7KSM0"/>
<dbReference type="Gene3D" id="2.40.30.10">
    <property type="entry name" value="Translation factors"/>
    <property type="match status" value="1"/>
</dbReference>
<keyword evidence="5" id="KW-0274">FAD</keyword>
<reference evidence="11" key="1">
    <citation type="submission" date="2020-06" db="EMBL/GenBank/DDBJ databases">
        <title>Draft genome of Bugula neritina, a colonial animal packing powerful symbionts and potential medicines.</title>
        <authorList>
            <person name="Rayko M."/>
        </authorList>
    </citation>
    <scope>NUCLEOTIDE SEQUENCE [LARGE SCALE GENOMIC DNA]</scope>
    <source>
        <strain evidence="11">Kwan_BN1</strain>
    </source>
</reference>
<dbReference type="GO" id="GO:0043020">
    <property type="term" value="C:NADPH oxidase complex"/>
    <property type="evidence" value="ECO:0007669"/>
    <property type="project" value="TreeGrafter"/>
</dbReference>
<evidence type="ECO:0000313" key="12">
    <source>
        <dbReference type="Proteomes" id="UP000593567"/>
    </source>
</evidence>
<dbReference type="GO" id="GO:0016175">
    <property type="term" value="F:superoxide-generating NAD(P)H oxidase activity"/>
    <property type="evidence" value="ECO:0007669"/>
    <property type="project" value="UniProtKB-ARBA"/>
</dbReference>
<evidence type="ECO:0000256" key="2">
    <source>
        <dbReference type="ARBA" id="ARBA00022630"/>
    </source>
</evidence>
<dbReference type="SUPFAM" id="SSF63380">
    <property type="entry name" value="Riboflavin synthase domain-like"/>
    <property type="match status" value="1"/>
</dbReference>
<dbReference type="PANTHER" id="PTHR11972:SF153">
    <property type="entry name" value="SUPEROXIDE-GENERATING NADPH OXIDASE HEAVY CHAIN SUBUNIT A"/>
    <property type="match status" value="1"/>
</dbReference>
<gene>
    <name evidence="11" type="ORF">EB796_000543</name>
</gene>
<dbReference type="PANTHER" id="PTHR11972">
    <property type="entry name" value="NADPH OXIDASE"/>
    <property type="match status" value="1"/>
</dbReference>
<dbReference type="InterPro" id="IPR017938">
    <property type="entry name" value="Riboflavin_synthase-like_b-brl"/>
</dbReference>
<evidence type="ECO:0000313" key="11">
    <source>
        <dbReference type="EMBL" id="KAF6041147.1"/>
    </source>
</evidence>
<evidence type="ECO:0000256" key="3">
    <source>
        <dbReference type="ARBA" id="ARBA00022692"/>
    </source>
</evidence>
<dbReference type="Proteomes" id="UP000593567">
    <property type="component" value="Unassembled WGS sequence"/>
</dbReference>
<evidence type="ECO:0000256" key="6">
    <source>
        <dbReference type="ARBA" id="ARBA00022857"/>
    </source>
</evidence>
<name>A0A7J7KSM0_BUGNE</name>
<keyword evidence="9" id="KW-0472">Membrane</keyword>
<sequence length="206" mass="23676">MFVFAQQYARRNVFRGFWLSHQMFYLVFILMILHGAGILVQAPIFWTFLIAPLTMFVLDKLISLSRNKTEIAITKAELLPSAVTGLTFKRPAGFEYKSGQWVRIACLDLGADEYHPFTLTSAPHEDFLSLHIRAVGPWTMNIREAVDPKALHKGAVRDKPYPKLYLDGPFGEGHQDWYKYEWLYLISSTSHLLEPDSTARRFTSFG</sequence>
<dbReference type="GO" id="GO:0009653">
    <property type="term" value="P:anatomical structure morphogenesis"/>
    <property type="evidence" value="ECO:0007669"/>
    <property type="project" value="UniProtKB-ARBA"/>
</dbReference>
<keyword evidence="4" id="KW-0479">Metal-binding</keyword>
<dbReference type="EMBL" id="VXIV02000071">
    <property type="protein sequence ID" value="KAF6041147.1"/>
    <property type="molecule type" value="Genomic_DNA"/>
</dbReference>
<dbReference type="Pfam" id="PF08022">
    <property type="entry name" value="FAD_binding_8"/>
    <property type="match status" value="1"/>
</dbReference>
<dbReference type="InterPro" id="IPR017927">
    <property type="entry name" value="FAD-bd_FR_type"/>
</dbReference>
<evidence type="ECO:0000256" key="9">
    <source>
        <dbReference type="ARBA" id="ARBA00023136"/>
    </source>
</evidence>
<organism evidence="11 12">
    <name type="scientific">Bugula neritina</name>
    <name type="common">Brown bryozoan</name>
    <name type="synonym">Sertularia neritina</name>
    <dbReference type="NCBI Taxonomy" id="10212"/>
    <lineage>
        <taxon>Eukaryota</taxon>
        <taxon>Metazoa</taxon>
        <taxon>Spiralia</taxon>
        <taxon>Lophotrochozoa</taxon>
        <taxon>Bryozoa</taxon>
        <taxon>Gymnolaemata</taxon>
        <taxon>Cheilostomatida</taxon>
        <taxon>Flustrina</taxon>
        <taxon>Buguloidea</taxon>
        <taxon>Bugulidae</taxon>
        <taxon>Bugula</taxon>
    </lineage>
</organism>
<dbReference type="FunFam" id="2.40.30.10:FF:000059">
    <property type="entry name" value="dual oxidase isoform X1"/>
    <property type="match status" value="1"/>
</dbReference>
<dbReference type="OrthoDB" id="6019201at2759"/>